<dbReference type="Pfam" id="PF22534">
    <property type="entry name" value="RFC_C"/>
    <property type="match status" value="1"/>
</dbReference>
<dbReference type="GO" id="GO:0003677">
    <property type="term" value="F:DNA binding"/>
    <property type="evidence" value="ECO:0007669"/>
    <property type="project" value="InterPro"/>
</dbReference>
<gene>
    <name evidence="3" type="ORF">PSNMU_V1.4_AUG-EV-PASAV3_0086790</name>
</gene>
<evidence type="ECO:0000313" key="4">
    <source>
        <dbReference type="Proteomes" id="UP000291116"/>
    </source>
</evidence>
<dbReference type="FunFam" id="1.20.272.10:FF:000002">
    <property type="entry name" value="Replication factor C subunit 3"/>
    <property type="match status" value="1"/>
</dbReference>
<feature type="region of interest" description="Disordered" evidence="2">
    <location>
        <begin position="132"/>
        <end position="154"/>
    </location>
</feature>
<dbReference type="EMBL" id="CAACVS010000381">
    <property type="protein sequence ID" value="VEU41744.1"/>
    <property type="molecule type" value="Genomic_DNA"/>
</dbReference>
<dbReference type="InterPro" id="IPR027417">
    <property type="entry name" value="P-loop_NTPase"/>
</dbReference>
<dbReference type="Gene3D" id="1.10.8.60">
    <property type="match status" value="1"/>
</dbReference>
<sequence>MLWVDKYRPTELESLDYHDEISQRLKSLAKNPASLPHLFFYGPSGAGKRTRINAFLGALFGPSAHKLKLNQRTFTTPTGRTVEIHMISSDYHMELSPGDAGNNDRFVIQDVLKEIASSKNIRSSVGVNFQNSAQDGVTRTDDAEEESNNGAPVATTAETGIKVVVLNQVDRLTKQAQAALRRTMEKYAVTCRLILCCDSPSKLIAPLRSRCLGIRVAAPAEDEIAKILKIVANREDFGLPNSVAVKLARESERNLRKALLMLEAAKVQSGGNNAIPENQYIPTADWEVYIRQLATDITKEQSPQTLMIARDKLYELLVNCIPASTILKSLTGELLNNLDDSVKLEVIEWAAFYEHRLAMGSKDIFHLEAFVAKFMAIYKKYLNDLFG</sequence>
<accession>A0A448ZI73</accession>
<dbReference type="Gene3D" id="1.20.272.10">
    <property type="match status" value="1"/>
</dbReference>
<keyword evidence="1" id="KW-0235">DNA replication</keyword>
<keyword evidence="4" id="KW-1185">Reference proteome</keyword>
<dbReference type="Gene3D" id="3.40.50.300">
    <property type="entry name" value="P-loop containing nucleotide triphosphate hydrolases"/>
    <property type="match status" value="1"/>
</dbReference>
<reference evidence="3 4" key="1">
    <citation type="submission" date="2019-01" db="EMBL/GenBank/DDBJ databases">
        <authorList>
            <person name="Ferrante I. M."/>
        </authorList>
    </citation>
    <scope>NUCLEOTIDE SEQUENCE [LARGE SCALE GENOMIC DNA]</scope>
    <source>
        <strain evidence="3 4">B856</strain>
    </source>
</reference>
<dbReference type="GO" id="GO:0005663">
    <property type="term" value="C:DNA replication factor C complex"/>
    <property type="evidence" value="ECO:0007669"/>
    <property type="project" value="TreeGrafter"/>
</dbReference>
<dbReference type="OrthoDB" id="761538at2759"/>
<dbReference type="Proteomes" id="UP000291116">
    <property type="component" value="Unassembled WGS sequence"/>
</dbReference>
<dbReference type="GO" id="GO:0005634">
    <property type="term" value="C:nucleus"/>
    <property type="evidence" value="ECO:0007669"/>
    <property type="project" value="TreeGrafter"/>
</dbReference>
<dbReference type="Pfam" id="PF21960">
    <property type="entry name" value="RCF1-5-like_lid"/>
    <property type="match status" value="1"/>
</dbReference>
<dbReference type="GO" id="GO:0006261">
    <property type="term" value="P:DNA-templated DNA replication"/>
    <property type="evidence" value="ECO:0007669"/>
    <property type="project" value="TreeGrafter"/>
</dbReference>
<dbReference type="GO" id="GO:0006281">
    <property type="term" value="P:DNA repair"/>
    <property type="evidence" value="ECO:0007669"/>
    <property type="project" value="TreeGrafter"/>
</dbReference>
<dbReference type="InterPro" id="IPR008921">
    <property type="entry name" value="DNA_pol3_clamp-load_cplx_C"/>
</dbReference>
<dbReference type="AlphaFoldDB" id="A0A448ZI73"/>
<organism evidence="3 4">
    <name type="scientific">Pseudo-nitzschia multistriata</name>
    <dbReference type="NCBI Taxonomy" id="183589"/>
    <lineage>
        <taxon>Eukaryota</taxon>
        <taxon>Sar</taxon>
        <taxon>Stramenopiles</taxon>
        <taxon>Ochrophyta</taxon>
        <taxon>Bacillariophyta</taxon>
        <taxon>Bacillariophyceae</taxon>
        <taxon>Bacillariophycidae</taxon>
        <taxon>Bacillariales</taxon>
        <taxon>Bacillariaceae</taxon>
        <taxon>Pseudo-nitzschia</taxon>
    </lineage>
</organism>
<proteinExistence type="predicted"/>
<dbReference type="FunFam" id="1.10.8.60:FF:000030">
    <property type="entry name" value="replication factor C subunit 3"/>
    <property type="match status" value="1"/>
</dbReference>
<dbReference type="GO" id="GO:0003689">
    <property type="term" value="F:DNA clamp loader activity"/>
    <property type="evidence" value="ECO:0007669"/>
    <property type="project" value="TreeGrafter"/>
</dbReference>
<evidence type="ECO:0000313" key="3">
    <source>
        <dbReference type="EMBL" id="VEU41744.1"/>
    </source>
</evidence>
<dbReference type="PANTHER" id="PTHR11669">
    <property type="entry name" value="REPLICATION FACTOR C / DNA POLYMERASE III GAMMA-TAU SUBUNIT"/>
    <property type="match status" value="1"/>
</dbReference>
<evidence type="ECO:0000256" key="2">
    <source>
        <dbReference type="SAM" id="MobiDB-lite"/>
    </source>
</evidence>
<dbReference type="Pfam" id="PF13177">
    <property type="entry name" value="DNA_pol3_delta2"/>
    <property type="match status" value="1"/>
</dbReference>
<dbReference type="PANTHER" id="PTHR11669:SF1">
    <property type="entry name" value="REPLICATION FACTOR C SUBUNIT 3"/>
    <property type="match status" value="1"/>
</dbReference>
<dbReference type="SUPFAM" id="SSF52540">
    <property type="entry name" value="P-loop containing nucleoside triphosphate hydrolases"/>
    <property type="match status" value="1"/>
</dbReference>
<dbReference type="InterPro" id="IPR050238">
    <property type="entry name" value="DNA_Rep/Repair_Clamp_Loader"/>
</dbReference>
<protein>
    <submittedName>
        <fullName evidence="3">Uncharacterized protein</fullName>
    </submittedName>
</protein>
<dbReference type="SUPFAM" id="SSF48019">
    <property type="entry name" value="post-AAA+ oligomerization domain-like"/>
    <property type="match status" value="1"/>
</dbReference>
<name>A0A448ZI73_9STRA</name>
<evidence type="ECO:0000256" key="1">
    <source>
        <dbReference type="ARBA" id="ARBA00022705"/>
    </source>
</evidence>